<organism evidence="8 9">
    <name type="scientific">Paenibacillus xylanivorans</name>
    <dbReference type="NCBI Taxonomy" id="1705561"/>
    <lineage>
        <taxon>Bacteria</taxon>
        <taxon>Bacillati</taxon>
        <taxon>Bacillota</taxon>
        <taxon>Bacilli</taxon>
        <taxon>Bacillales</taxon>
        <taxon>Paenibacillaceae</taxon>
        <taxon>Paenibacillus</taxon>
    </lineage>
</organism>
<feature type="domain" description="RDD" evidence="7">
    <location>
        <begin position="225"/>
        <end position="371"/>
    </location>
</feature>
<name>A0A0M9BKW8_9BACL</name>
<dbReference type="OrthoDB" id="4822551at2"/>
<dbReference type="AlphaFoldDB" id="A0A0M9BKW8"/>
<feature type="transmembrane region" description="Helical" evidence="5">
    <location>
        <begin position="179"/>
        <end position="200"/>
    </location>
</feature>
<evidence type="ECO:0000256" key="5">
    <source>
        <dbReference type="SAM" id="Phobius"/>
    </source>
</evidence>
<gene>
    <name evidence="8" type="ORF">AMS66_20390</name>
</gene>
<feature type="transmembrane region" description="Helical" evidence="5">
    <location>
        <begin position="145"/>
        <end position="167"/>
    </location>
</feature>
<keyword evidence="9" id="KW-1185">Reference proteome</keyword>
<evidence type="ECO:0000313" key="8">
    <source>
        <dbReference type="EMBL" id="KOY14358.1"/>
    </source>
</evidence>
<feature type="transmembrane region" description="Helical" evidence="5">
    <location>
        <begin position="113"/>
        <end position="133"/>
    </location>
</feature>
<sequence length="384" mass="44088">MSPYVFPVQTAFLIFVIIAMFLLVPWLIYGYRKDGFFSWSRFGVSFSFIFYLLAAYCLVILPFPTTRNTCAQQAADTVYYNLVPFTFVKDIMKETPIVWSQPASYIGMIQGRAFLQVLFNVMLLMPLGVYIRYFWQKRSYWKQALLCGFGLSLFFEVTQITGFYGYYDCPYRLFDVDDLLLNTSGTLLGFFAAPIMLALFPSRASIQAKSEQILEQNKVYPVPQLLALIIDGVVVVFLSNLMSIFNWSNTNAITSTLNTMIVMLFVFFFIPSLRVGKTPGSALMRFRYVNRKTGDPSSTSLFKRLLALYVPWLFVTFAQLITDYAFLNENAMLEPYKVWISVGIFGLHGLILLVLFVHVMLVLFSRGKRAFYCDDVSNTRASRK</sequence>
<feature type="transmembrane region" description="Helical" evidence="5">
    <location>
        <begin position="338"/>
        <end position="364"/>
    </location>
</feature>
<feature type="transmembrane region" description="Helical" evidence="5">
    <location>
        <begin position="43"/>
        <end position="63"/>
    </location>
</feature>
<comment type="subcellular location">
    <subcellularLocation>
        <location evidence="1">Membrane</location>
        <topology evidence="1">Multi-pass membrane protein</topology>
    </subcellularLocation>
</comment>
<keyword evidence="2 5" id="KW-0812">Transmembrane</keyword>
<reference evidence="8 9" key="1">
    <citation type="submission" date="2015-08" db="EMBL/GenBank/DDBJ databases">
        <title>Draft genome sequence of cellulolytic and xylanolytic Paenibacillus sp. A59, isolated from a decaying forest soil from Patagonia, Argentina.</title>
        <authorList>
            <person name="Ghio S."/>
            <person name="Caceres A.M."/>
            <person name="Talia P."/>
            <person name="Grasso D."/>
            <person name="Campos E."/>
        </authorList>
    </citation>
    <scope>NUCLEOTIDE SEQUENCE [LARGE SCALE GENOMIC DNA]</scope>
    <source>
        <strain evidence="8 9">A59</strain>
    </source>
</reference>
<dbReference type="RefSeq" id="WP_053782538.1">
    <property type="nucleotide sequence ID" value="NZ_LITU01000070.1"/>
</dbReference>
<feature type="transmembrane region" description="Helical" evidence="5">
    <location>
        <begin position="225"/>
        <end position="245"/>
    </location>
</feature>
<dbReference type="Pfam" id="PF06271">
    <property type="entry name" value="RDD"/>
    <property type="match status" value="1"/>
</dbReference>
<dbReference type="PANTHER" id="PTHR36834">
    <property type="entry name" value="MEMBRANE PROTEIN-RELATED"/>
    <property type="match status" value="1"/>
</dbReference>
<feature type="transmembrane region" description="Helical" evidence="5">
    <location>
        <begin position="12"/>
        <end position="31"/>
    </location>
</feature>
<feature type="transmembrane region" description="Helical" evidence="5">
    <location>
        <begin position="306"/>
        <end position="326"/>
    </location>
</feature>
<evidence type="ECO:0000259" key="6">
    <source>
        <dbReference type="Pfam" id="PF04892"/>
    </source>
</evidence>
<evidence type="ECO:0000256" key="1">
    <source>
        <dbReference type="ARBA" id="ARBA00004141"/>
    </source>
</evidence>
<evidence type="ECO:0000256" key="4">
    <source>
        <dbReference type="ARBA" id="ARBA00023136"/>
    </source>
</evidence>
<evidence type="ECO:0000313" key="9">
    <source>
        <dbReference type="Proteomes" id="UP000037688"/>
    </source>
</evidence>
<dbReference type="EMBL" id="LITU01000070">
    <property type="protein sequence ID" value="KOY14358.1"/>
    <property type="molecule type" value="Genomic_DNA"/>
</dbReference>
<comment type="caution">
    <text evidence="8">The sequence shown here is derived from an EMBL/GenBank/DDBJ whole genome shotgun (WGS) entry which is preliminary data.</text>
</comment>
<dbReference type="InterPro" id="IPR006976">
    <property type="entry name" value="VanZ-like"/>
</dbReference>
<dbReference type="InterPro" id="IPR053150">
    <property type="entry name" value="Teicoplanin_resist-assoc"/>
</dbReference>
<evidence type="ECO:0000256" key="2">
    <source>
        <dbReference type="ARBA" id="ARBA00022692"/>
    </source>
</evidence>
<feature type="domain" description="VanZ-like" evidence="6">
    <location>
        <begin position="48"/>
        <end position="196"/>
    </location>
</feature>
<dbReference type="PATRIC" id="fig|1705561.3.peg.4249"/>
<dbReference type="InterPro" id="IPR010432">
    <property type="entry name" value="RDD"/>
</dbReference>
<dbReference type="Pfam" id="PF04892">
    <property type="entry name" value="VanZ"/>
    <property type="match status" value="1"/>
</dbReference>
<proteinExistence type="predicted"/>
<evidence type="ECO:0000259" key="7">
    <source>
        <dbReference type="Pfam" id="PF06271"/>
    </source>
</evidence>
<keyword evidence="3 5" id="KW-1133">Transmembrane helix</keyword>
<dbReference type="GO" id="GO:0016020">
    <property type="term" value="C:membrane"/>
    <property type="evidence" value="ECO:0007669"/>
    <property type="project" value="UniProtKB-SubCell"/>
</dbReference>
<keyword evidence="4 5" id="KW-0472">Membrane</keyword>
<feature type="transmembrane region" description="Helical" evidence="5">
    <location>
        <begin position="257"/>
        <end position="276"/>
    </location>
</feature>
<dbReference type="PANTHER" id="PTHR36834:SF1">
    <property type="entry name" value="INTEGRAL MEMBRANE PROTEIN"/>
    <property type="match status" value="1"/>
</dbReference>
<accession>A0A0M9BKW8</accession>
<protein>
    <submittedName>
        <fullName evidence="8">Antibiotic resistance protein VanZ</fullName>
    </submittedName>
</protein>
<dbReference type="Proteomes" id="UP000037688">
    <property type="component" value="Unassembled WGS sequence"/>
</dbReference>
<evidence type="ECO:0000256" key="3">
    <source>
        <dbReference type="ARBA" id="ARBA00022989"/>
    </source>
</evidence>